<proteinExistence type="evidence at transcript level"/>
<dbReference type="GO" id="GO:0000978">
    <property type="term" value="F:RNA polymerase II cis-regulatory region sequence-specific DNA binding"/>
    <property type="evidence" value="ECO:0007669"/>
    <property type="project" value="TreeGrafter"/>
</dbReference>
<dbReference type="EMBL" id="GEFM01006456">
    <property type="protein sequence ID" value="JAP69340.1"/>
    <property type="molecule type" value="mRNA"/>
</dbReference>
<dbReference type="AlphaFoldDB" id="A0A131XTF7"/>
<feature type="domain" description="C2H2-type" evidence="9">
    <location>
        <begin position="268"/>
        <end position="295"/>
    </location>
</feature>
<dbReference type="GO" id="GO:0000981">
    <property type="term" value="F:DNA-binding transcription factor activity, RNA polymerase II-specific"/>
    <property type="evidence" value="ECO:0007669"/>
    <property type="project" value="TreeGrafter"/>
</dbReference>
<feature type="domain" description="C2H2-type" evidence="9">
    <location>
        <begin position="213"/>
        <end position="240"/>
    </location>
</feature>
<dbReference type="PANTHER" id="PTHR24391:SF18">
    <property type="entry name" value="EG:115C2.6 PROTEIN"/>
    <property type="match status" value="1"/>
</dbReference>
<dbReference type="PROSITE" id="PS50157">
    <property type="entry name" value="ZINC_FINGER_C2H2_2"/>
    <property type="match status" value="5"/>
</dbReference>
<evidence type="ECO:0000259" key="9">
    <source>
        <dbReference type="PROSITE" id="PS50157"/>
    </source>
</evidence>
<dbReference type="PANTHER" id="PTHR24391">
    <property type="entry name" value="HISTONE H4 TRANSCRIPTION FACTOR-RELATED"/>
    <property type="match status" value="1"/>
</dbReference>
<keyword evidence="4 8" id="KW-0863">Zinc-finger</keyword>
<dbReference type="GO" id="GO:0045892">
    <property type="term" value="P:negative regulation of DNA-templated transcription"/>
    <property type="evidence" value="ECO:0007669"/>
    <property type="project" value="UniProtKB-ARBA"/>
</dbReference>
<dbReference type="PROSITE" id="PS00028">
    <property type="entry name" value="ZINC_FINGER_C2H2_1"/>
    <property type="match status" value="3"/>
</dbReference>
<feature type="domain" description="C2H2-type" evidence="9">
    <location>
        <begin position="328"/>
        <end position="356"/>
    </location>
</feature>
<dbReference type="InterPro" id="IPR036236">
    <property type="entry name" value="Znf_C2H2_sf"/>
</dbReference>
<keyword evidence="5" id="KW-0862">Zinc</keyword>
<dbReference type="GO" id="GO:0005634">
    <property type="term" value="C:nucleus"/>
    <property type="evidence" value="ECO:0007669"/>
    <property type="project" value="UniProtKB-SubCell"/>
</dbReference>
<dbReference type="InterPro" id="IPR051574">
    <property type="entry name" value="ZnF_E-box_Homeobox"/>
</dbReference>
<evidence type="ECO:0000256" key="4">
    <source>
        <dbReference type="ARBA" id="ARBA00022771"/>
    </source>
</evidence>
<evidence type="ECO:0000256" key="8">
    <source>
        <dbReference type="PROSITE-ProRule" id="PRU00042"/>
    </source>
</evidence>
<dbReference type="Pfam" id="PF00096">
    <property type="entry name" value="zf-C2H2"/>
    <property type="match status" value="3"/>
</dbReference>
<evidence type="ECO:0000256" key="3">
    <source>
        <dbReference type="ARBA" id="ARBA00022737"/>
    </source>
</evidence>
<keyword evidence="3" id="KW-0677">Repeat</keyword>
<feature type="domain" description="C2H2-type" evidence="9">
    <location>
        <begin position="155"/>
        <end position="184"/>
    </location>
</feature>
<sequence>MIRAEVAQNVQFKGENVVLRCEWLECDFVSGISPEFYTHVNKHLKEDATLLDTSECPWRDCSTVPKSRGELRTHVLFHAFHTKIKCYGQNLVERQKAPQRCQLDKQTRNLIPDTPEQFECQWEGCDDADFENPEAFYEHVTNHAEDEAGPRNDSARCRWFSCDAESTTVYKLKDHLRTHTQEKRLACPDCGGMFASRTKLVDHLARQVERPELGCSYCNRGFSSERLLRDHIRHHVNQYKCAVCDMTCPTPSALKYHMQWRHSTARPYECDHCDFSAKTPGDLRKHLEAHGGGSKPCPLAGCEFVARSSYLLRKHVRATHLCYPKNVYMCHLCQKQYASGNSLSRHLVSQHRFKWPSGHTRFSYTRNKENVFTLQTVRYESIELTEAEPAASEPADQAAGLSRLAEDLVVSSPVAAAALPATDVSLSAAAVALPEAAVASPVAAVVLPSTDAGIQIGLVAVADQGGALATVPVPQALAHLPPTSAVGISSVTKDAS</sequence>
<evidence type="ECO:0000256" key="7">
    <source>
        <dbReference type="ARBA" id="ARBA00023242"/>
    </source>
</evidence>
<comment type="subcellular location">
    <subcellularLocation>
        <location evidence="1">Nucleus</location>
    </subcellularLocation>
</comment>
<dbReference type="Gene3D" id="3.30.160.60">
    <property type="entry name" value="Classic Zinc Finger"/>
    <property type="match status" value="4"/>
</dbReference>
<organism evidence="10">
    <name type="scientific">Ixodes ricinus</name>
    <name type="common">Common tick</name>
    <name type="synonym">Acarus ricinus</name>
    <dbReference type="NCBI Taxonomy" id="34613"/>
    <lineage>
        <taxon>Eukaryota</taxon>
        <taxon>Metazoa</taxon>
        <taxon>Ecdysozoa</taxon>
        <taxon>Arthropoda</taxon>
        <taxon>Chelicerata</taxon>
        <taxon>Arachnida</taxon>
        <taxon>Acari</taxon>
        <taxon>Parasitiformes</taxon>
        <taxon>Ixodida</taxon>
        <taxon>Ixodoidea</taxon>
        <taxon>Ixodidae</taxon>
        <taxon>Ixodinae</taxon>
        <taxon>Ixodes</taxon>
    </lineage>
</organism>
<protein>
    <submittedName>
        <fullName evidence="10">Putative histone h4 transcription factor</fullName>
    </submittedName>
</protein>
<reference evidence="10" key="1">
    <citation type="submission" date="2016-02" db="EMBL/GenBank/DDBJ databases">
        <title>RNAseq analyses of the midgut from blood- or serum-fed Ixodes ricinus ticks.</title>
        <authorList>
            <person name="Perner J."/>
            <person name="Provaznik J."/>
            <person name="Schrenkova J."/>
            <person name="Urbanova V."/>
            <person name="Ribeiro J.M."/>
            <person name="Kopacek P."/>
        </authorList>
    </citation>
    <scope>NUCLEOTIDE SEQUENCE</scope>
    <source>
        <tissue evidence="10">Gut</tissue>
    </source>
</reference>
<name>A0A131XTF7_IXORI</name>
<dbReference type="SUPFAM" id="SSF57667">
    <property type="entry name" value="beta-beta-alpha zinc fingers"/>
    <property type="match status" value="2"/>
</dbReference>
<evidence type="ECO:0000256" key="2">
    <source>
        <dbReference type="ARBA" id="ARBA00022723"/>
    </source>
</evidence>
<feature type="domain" description="C2H2-type" evidence="9">
    <location>
        <begin position="239"/>
        <end position="267"/>
    </location>
</feature>
<accession>A0A131XTF7</accession>
<dbReference type="GO" id="GO:0008270">
    <property type="term" value="F:zinc ion binding"/>
    <property type="evidence" value="ECO:0007669"/>
    <property type="project" value="UniProtKB-KW"/>
</dbReference>
<keyword evidence="7" id="KW-0539">Nucleus</keyword>
<evidence type="ECO:0000313" key="10">
    <source>
        <dbReference type="EMBL" id="JAP69340.1"/>
    </source>
</evidence>
<dbReference type="InterPro" id="IPR013087">
    <property type="entry name" value="Znf_C2H2_type"/>
</dbReference>
<evidence type="ECO:0000256" key="1">
    <source>
        <dbReference type="ARBA" id="ARBA00004123"/>
    </source>
</evidence>
<keyword evidence="2" id="KW-0479">Metal-binding</keyword>
<dbReference type="SMART" id="SM00355">
    <property type="entry name" value="ZnF_C2H2"/>
    <property type="match status" value="10"/>
</dbReference>
<keyword evidence="6" id="KW-0238">DNA-binding</keyword>
<evidence type="ECO:0000256" key="6">
    <source>
        <dbReference type="ARBA" id="ARBA00023125"/>
    </source>
</evidence>
<evidence type="ECO:0000256" key="5">
    <source>
        <dbReference type="ARBA" id="ARBA00022833"/>
    </source>
</evidence>